<dbReference type="Pfam" id="PF00356">
    <property type="entry name" value="LacI"/>
    <property type="match status" value="1"/>
</dbReference>
<accession>A0A0U9HEV1</accession>
<proteinExistence type="predicted"/>
<dbReference type="SUPFAM" id="SSF47413">
    <property type="entry name" value="lambda repressor-like DNA-binding domains"/>
    <property type="match status" value="1"/>
</dbReference>
<dbReference type="RefSeq" id="WP_202859743.1">
    <property type="nucleotide sequence ID" value="NZ_BSDW01000001.1"/>
</dbReference>
<dbReference type="SMART" id="SM00354">
    <property type="entry name" value="HTH_LACI"/>
    <property type="match status" value="1"/>
</dbReference>
<dbReference type="GO" id="GO:0000976">
    <property type="term" value="F:transcription cis-regulatory region binding"/>
    <property type="evidence" value="ECO:0007669"/>
    <property type="project" value="TreeGrafter"/>
</dbReference>
<evidence type="ECO:0000313" key="7">
    <source>
        <dbReference type="Proteomes" id="UP000062160"/>
    </source>
</evidence>
<evidence type="ECO:0000256" key="3">
    <source>
        <dbReference type="ARBA" id="ARBA00023163"/>
    </source>
</evidence>
<dbReference type="Gene3D" id="1.10.260.40">
    <property type="entry name" value="lambda repressor-like DNA-binding domains"/>
    <property type="match status" value="1"/>
</dbReference>
<dbReference type="InterPro" id="IPR000843">
    <property type="entry name" value="HTH_LacI"/>
</dbReference>
<keyword evidence="3" id="KW-0804">Transcription</keyword>
<reference evidence="6" key="1">
    <citation type="journal article" date="2016" name="Genome Announc.">
        <title>Draft Genome Sequence of the Syntrophic Lactate-Degrading Bacterium Tepidanaerobacter syntrophicus JLT.</title>
        <authorList>
            <person name="Matsuura N."/>
            <person name="Ohashi A."/>
            <person name="Tourlousse D.M."/>
            <person name="Sekiguchi Y."/>
        </authorList>
    </citation>
    <scope>NUCLEOTIDE SEQUENCE [LARGE SCALE GENOMIC DNA]</scope>
    <source>
        <strain evidence="6">JL</strain>
    </source>
</reference>
<keyword evidence="2" id="KW-0238">DNA-binding</keyword>
<dbReference type="InterPro" id="IPR010982">
    <property type="entry name" value="Lambda_DNA-bd_dom_sf"/>
</dbReference>
<sequence>MKNRITMKDIAREAGVSVATVSHVINGTKNISKETSERVLKSIEKYNYVPDSSAKNLRKKKTKTAGLIVSSLPDNFVNDMIFGVEERAREMGYNLLLVNTKEDEKYEEESINLLHSNLVDGIILSPTSGDISYLNKYTNYKFPVVMVNRFDKKIKNIPIVSGDNYQLGFDATTHLLRHGHKKIGFIYSVLNVSTTEERLRGYKDALKQFDIPFCEGCLERGYGTVKGGADAVANLLSREKDITALFTQTDLMTVGAIGKIKEMQLRIPDDLAIIGFGDFPSAVIIEPPVTNIILPARTIGRTAFDVLINKIHNPDYMTHIQLPSSLIVRNSCGC</sequence>
<dbReference type="GO" id="GO:0003700">
    <property type="term" value="F:DNA-binding transcription factor activity"/>
    <property type="evidence" value="ECO:0007669"/>
    <property type="project" value="TreeGrafter"/>
</dbReference>
<name>A0A0U9HEV1_9FIRM</name>
<gene>
    <name evidence="6" type="ORF">TSYNT_7365</name>
</gene>
<dbReference type="Gene3D" id="3.40.50.2300">
    <property type="match status" value="2"/>
</dbReference>
<dbReference type="PROSITE" id="PS50943">
    <property type="entry name" value="HTH_CROC1"/>
    <property type="match status" value="1"/>
</dbReference>
<dbReference type="PANTHER" id="PTHR30146">
    <property type="entry name" value="LACI-RELATED TRANSCRIPTIONAL REPRESSOR"/>
    <property type="match status" value="1"/>
</dbReference>
<dbReference type="STRING" id="224999.GCA_001485475_01360"/>
<dbReference type="AlphaFoldDB" id="A0A0U9HEV1"/>
<dbReference type="EMBL" id="DF977001">
    <property type="protein sequence ID" value="GAQ25344.1"/>
    <property type="molecule type" value="Genomic_DNA"/>
</dbReference>
<dbReference type="Proteomes" id="UP000062160">
    <property type="component" value="Unassembled WGS sequence"/>
</dbReference>
<dbReference type="PROSITE" id="PS50932">
    <property type="entry name" value="HTH_LACI_2"/>
    <property type="match status" value="1"/>
</dbReference>
<protein>
    <submittedName>
        <fullName evidence="6">LacI family transcriptional regulator</fullName>
    </submittedName>
</protein>
<dbReference type="CDD" id="cd06267">
    <property type="entry name" value="PBP1_LacI_sugar_binding-like"/>
    <property type="match status" value="1"/>
</dbReference>
<keyword evidence="1" id="KW-0805">Transcription regulation</keyword>
<dbReference type="InterPro" id="IPR028082">
    <property type="entry name" value="Peripla_BP_I"/>
</dbReference>
<evidence type="ECO:0000313" key="6">
    <source>
        <dbReference type="EMBL" id="GAQ25344.1"/>
    </source>
</evidence>
<dbReference type="SUPFAM" id="SSF53822">
    <property type="entry name" value="Periplasmic binding protein-like I"/>
    <property type="match status" value="1"/>
</dbReference>
<feature type="domain" description="HTH cro/C1-type" evidence="5">
    <location>
        <begin position="2"/>
        <end position="49"/>
    </location>
</feature>
<dbReference type="InterPro" id="IPR001761">
    <property type="entry name" value="Peripla_BP/Lac1_sug-bd_dom"/>
</dbReference>
<dbReference type="CDD" id="cd01392">
    <property type="entry name" value="HTH_LacI"/>
    <property type="match status" value="1"/>
</dbReference>
<dbReference type="PANTHER" id="PTHR30146:SF109">
    <property type="entry name" value="HTH-TYPE TRANSCRIPTIONAL REGULATOR GALS"/>
    <property type="match status" value="1"/>
</dbReference>
<dbReference type="PRINTS" id="PR00036">
    <property type="entry name" value="HTHLACI"/>
</dbReference>
<evidence type="ECO:0000259" key="5">
    <source>
        <dbReference type="PROSITE" id="PS50943"/>
    </source>
</evidence>
<dbReference type="PROSITE" id="PS00356">
    <property type="entry name" value="HTH_LACI_1"/>
    <property type="match status" value="1"/>
</dbReference>
<organism evidence="6">
    <name type="scientific">Tepidanaerobacter syntrophicus</name>
    <dbReference type="NCBI Taxonomy" id="224999"/>
    <lineage>
        <taxon>Bacteria</taxon>
        <taxon>Bacillati</taxon>
        <taxon>Bacillota</taxon>
        <taxon>Clostridia</taxon>
        <taxon>Thermosediminibacterales</taxon>
        <taxon>Tepidanaerobacteraceae</taxon>
        <taxon>Tepidanaerobacter</taxon>
    </lineage>
</organism>
<feature type="domain" description="HTH lacI-type" evidence="4">
    <location>
        <begin position="5"/>
        <end position="59"/>
    </location>
</feature>
<evidence type="ECO:0000256" key="2">
    <source>
        <dbReference type="ARBA" id="ARBA00023125"/>
    </source>
</evidence>
<dbReference type="Pfam" id="PF00532">
    <property type="entry name" value="Peripla_BP_1"/>
    <property type="match status" value="1"/>
</dbReference>
<evidence type="ECO:0000259" key="4">
    <source>
        <dbReference type="PROSITE" id="PS50932"/>
    </source>
</evidence>
<dbReference type="InterPro" id="IPR001387">
    <property type="entry name" value="Cro/C1-type_HTH"/>
</dbReference>
<keyword evidence="7" id="KW-1185">Reference proteome</keyword>
<evidence type="ECO:0000256" key="1">
    <source>
        <dbReference type="ARBA" id="ARBA00023015"/>
    </source>
</evidence>